<sequence>MRSVQKLAQITLDEAIQIGDLTIDATIKHGDITRFLASRVGEAGKVLSFSETKADIDDVATSLFLSGLHERVDLISKPYTDIPNYLDPTTPIGAAVFQITAEDDQTALLTTVKMLLLNLKENGIILLLADQVESIADISEYAKKLPTNTYEVEQFTDLLIGESALLLQRK</sequence>
<dbReference type="RefSeq" id="WP_213409045.1">
    <property type="nucleotide sequence ID" value="NZ_CP074441.1"/>
</dbReference>
<name>A0ABT3E5K6_9LACO</name>
<dbReference type="Proteomes" id="UP001526225">
    <property type="component" value="Unassembled WGS sequence"/>
</dbReference>
<dbReference type="EMBL" id="JAOZFE010000008">
    <property type="protein sequence ID" value="MCW0953705.1"/>
    <property type="molecule type" value="Genomic_DNA"/>
</dbReference>
<dbReference type="GO" id="GO:0032259">
    <property type="term" value="P:methylation"/>
    <property type="evidence" value="ECO:0007669"/>
    <property type="project" value="UniProtKB-KW"/>
</dbReference>
<protein>
    <submittedName>
        <fullName evidence="1">rRNA methyltransferase</fullName>
    </submittedName>
</protein>
<dbReference type="Gene3D" id="3.40.50.150">
    <property type="entry name" value="Vaccinia Virus protein VP39"/>
    <property type="match status" value="1"/>
</dbReference>
<accession>A0ABT3E5K6</accession>
<keyword evidence="1" id="KW-0489">Methyltransferase</keyword>
<keyword evidence="1" id="KW-0808">Transferase</keyword>
<comment type="caution">
    <text evidence="1">The sequence shown here is derived from an EMBL/GenBank/DDBJ whole genome shotgun (WGS) entry which is preliminary data.</text>
</comment>
<organism evidence="1 2">
    <name type="scientific">Weissella ceti</name>
    <dbReference type="NCBI Taxonomy" id="759620"/>
    <lineage>
        <taxon>Bacteria</taxon>
        <taxon>Bacillati</taxon>
        <taxon>Bacillota</taxon>
        <taxon>Bacilli</taxon>
        <taxon>Lactobacillales</taxon>
        <taxon>Lactobacillaceae</taxon>
        <taxon>Weissella</taxon>
    </lineage>
</organism>
<dbReference type="SUPFAM" id="SSF53335">
    <property type="entry name" value="S-adenosyl-L-methionine-dependent methyltransferases"/>
    <property type="match status" value="1"/>
</dbReference>
<proteinExistence type="predicted"/>
<dbReference type="InterPro" id="IPR029063">
    <property type="entry name" value="SAM-dependent_MTases_sf"/>
</dbReference>
<dbReference type="GO" id="GO:0008168">
    <property type="term" value="F:methyltransferase activity"/>
    <property type="evidence" value="ECO:0007669"/>
    <property type="project" value="UniProtKB-KW"/>
</dbReference>
<evidence type="ECO:0000313" key="2">
    <source>
        <dbReference type="Proteomes" id="UP001526225"/>
    </source>
</evidence>
<keyword evidence="2" id="KW-1185">Reference proteome</keyword>
<gene>
    <name evidence="1" type="ORF">OIT44_06495</name>
</gene>
<reference evidence="1 2" key="1">
    <citation type="submission" date="2022-10" db="EMBL/GenBank/DDBJ databases">
        <title>Weissella fermenti sp. nov., isolated from fermented cabbage.</title>
        <authorList>
            <person name="Lee J.K."/>
            <person name="Baek J.H."/>
            <person name="Choi D.G."/>
            <person name="Kim J.M."/>
            <person name="Jeon C.O."/>
        </authorList>
    </citation>
    <scope>NUCLEOTIDE SEQUENCE [LARGE SCALE GENOMIC DNA]</scope>
    <source>
        <strain evidence="1 2">KACC 18534</strain>
    </source>
</reference>
<evidence type="ECO:0000313" key="1">
    <source>
        <dbReference type="EMBL" id="MCW0953705.1"/>
    </source>
</evidence>